<feature type="transmembrane region" description="Helical" evidence="2">
    <location>
        <begin position="33"/>
        <end position="54"/>
    </location>
</feature>
<proteinExistence type="predicted"/>
<dbReference type="GO" id="GO:0016810">
    <property type="term" value="F:hydrolase activity, acting on carbon-nitrogen (but not peptide) bonds"/>
    <property type="evidence" value="ECO:0007669"/>
    <property type="project" value="InterPro"/>
</dbReference>
<dbReference type="EMBL" id="JAUSRG010000004">
    <property type="protein sequence ID" value="MDP9905062.1"/>
    <property type="molecule type" value="Genomic_DNA"/>
</dbReference>
<dbReference type="EMBL" id="JAUSTF010000005">
    <property type="protein sequence ID" value="MDQ0181258.1"/>
    <property type="molecule type" value="Genomic_DNA"/>
</dbReference>
<dbReference type="Pfam" id="PF01522">
    <property type="entry name" value="Polysacc_deac_1"/>
    <property type="match status" value="1"/>
</dbReference>
<evidence type="ECO:0000256" key="2">
    <source>
        <dbReference type="SAM" id="Phobius"/>
    </source>
</evidence>
<dbReference type="CDD" id="cd10967">
    <property type="entry name" value="CE4_GLA_like_6s"/>
    <property type="match status" value="1"/>
</dbReference>
<keyword evidence="2" id="KW-0812">Transmembrane</keyword>
<dbReference type="Gene3D" id="2.60.120.260">
    <property type="entry name" value="Galactose-binding domain-like"/>
    <property type="match status" value="1"/>
</dbReference>
<dbReference type="InterPro" id="IPR002509">
    <property type="entry name" value="NODB_dom"/>
</dbReference>
<reference evidence="4 6" key="1">
    <citation type="submission" date="2023-07" db="EMBL/GenBank/DDBJ databases">
        <title>Sorghum-associated microbial communities from plants grown in Nebraska, USA.</title>
        <authorList>
            <person name="Schachtman D."/>
        </authorList>
    </citation>
    <scope>NUCLEOTIDE SEQUENCE</scope>
    <source>
        <strain evidence="4">DS1006</strain>
        <strain evidence="5 6">DS1016</strain>
    </source>
</reference>
<dbReference type="PANTHER" id="PTHR34216">
    <property type="match status" value="1"/>
</dbReference>
<dbReference type="SUPFAM" id="SSF88713">
    <property type="entry name" value="Glycoside hydrolase/deacetylase"/>
    <property type="match status" value="1"/>
</dbReference>
<evidence type="ECO:0000313" key="6">
    <source>
        <dbReference type="Proteomes" id="UP001230951"/>
    </source>
</evidence>
<dbReference type="InterPro" id="IPR051398">
    <property type="entry name" value="Polysacch_Deacetylase"/>
</dbReference>
<dbReference type="InterPro" id="IPR001322">
    <property type="entry name" value="Lamin_tail_dom"/>
</dbReference>
<feature type="domain" description="LTD" evidence="3">
    <location>
        <begin position="534"/>
        <end position="716"/>
    </location>
</feature>
<dbReference type="RefSeq" id="WP_306960990.1">
    <property type="nucleotide sequence ID" value="NZ_JAUSRG010000004.1"/>
</dbReference>
<evidence type="ECO:0000313" key="5">
    <source>
        <dbReference type="EMBL" id="MDQ0181258.1"/>
    </source>
</evidence>
<keyword evidence="2" id="KW-1133">Transmembrane helix</keyword>
<evidence type="ECO:0000313" key="4">
    <source>
        <dbReference type="EMBL" id="MDP9905062.1"/>
    </source>
</evidence>
<dbReference type="Proteomes" id="UP001230951">
    <property type="component" value="Unassembled WGS sequence"/>
</dbReference>
<protein>
    <submittedName>
        <fullName evidence="4">Peptidoglycan/xylan/chitin deacetylase (PgdA/CDA1 family)/cytochrome oxidase Cu insertion factor (SCO1/SenC/PrrC family)</fullName>
    </submittedName>
</protein>
<organism evidence="4 7">
    <name type="scientific">Arthrobacter bambusae</name>
    <dbReference type="NCBI Taxonomy" id="1338426"/>
    <lineage>
        <taxon>Bacteria</taxon>
        <taxon>Bacillati</taxon>
        <taxon>Actinomycetota</taxon>
        <taxon>Actinomycetes</taxon>
        <taxon>Micrococcales</taxon>
        <taxon>Micrococcaceae</taxon>
        <taxon>Arthrobacter</taxon>
    </lineage>
</organism>
<keyword evidence="6" id="KW-1185">Reference proteome</keyword>
<gene>
    <name evidence="4" type="ORF">J2S90_002021</name>
    <name evidence="5" type="ORF">J2S93_002689</name>
</gene>
<comment type="caution">
    <text evidence="4">The sequence shown here is derived from an EMBL/GenBank/DDBJ whole genome shotgun (WGS) entry which is preliminary data.</text>
</comment>
<dbReference type="Gene3D" id="3.20.20.370">
    <property type="entry name" value="Glycoside hydrolase/deacetylase"/>
    <property type="match status" value="1"/>
</dbReference>
<evidence type="ECO:0000259" key="3">
    <source>
        <dbReference type="PROSITE" id="PS51841"/>
    </source>
</evidence>
<dbReference type="GO" id="GO:0005975">
    <property type="term" value="P:carbohydrate metabolic process"/>
    <property type="evidence" value="ECO:0007669"/>
    <property type="project" value="InterPro"/>
</dbReference>
<keyword evidence="2" id="KW-0472">Membrane</keyword>
<dbReference type="InterPro" id="IPR011330">
    <property type="entry name" value="Glyco_hydro/deAcase_b/a-brl"/>
</dbReference>
<dbReference type="PROSITE" id="PS51841">
    <property type="entry name" value="LTD"/>
    <property type="match status" value="1"/>
</dbReference>
<evidence type="ECO:0000256" key="1">
    <source>
        <dbReference type="ARBA" id="ARBA00022729"/>
    </source>
</evidence>
<name>A0AAW8D9V6_9MICC</name>
<dbReference type="Proteomes" id="UP001242995">
    <property type="component" value="Unassembled WGS sequence"/>
</dbReference>
<dbReference type="AlphaFoldDB" id="A0AAW8D9V6"/>
<evidence type="ECO:0000313" key="7">
    <source>
        <dbReference type="Proteomes" id="UP001242995"/>
    </source>
</evidence>
<accession>A0AAW8D9V6</accession>
<sequence length="835" mass="86455">MGADRWTVASVPERGQPWKILEWWKILKSRGTAATAIGTVVLVLATFFNAVLLAPAAQAASLVTVTLTFDDAHVDQMAAAAYMNSKGLHGTFFTPSGFLNSDSLHMTTAQALALQAAGNEIGGHTVTHPDLAQADTGEVTRQVCDDRTNLTNMGLRVTNFAYPYASSTPAIETIVQSCGYNSARGLGDIASQIPASAGMPLSETMPPADPYLTKAPDQIDSTWTLQNLKDLTLKAEPGAGWMQYTFHHINIANNPLNVSTANFNALIDFLVAEQAAGRIIVKTVDQVIGGTVKTNPAGPPPPAPITSGNLLRNPGFETAGPVAGGAPSCWVPGGYGNNTYTYSTVTGAHTGTAAEQLVMTTYLDGDAKILPPLDTGQCTPTVTPGKRYTMSAWYNSTANTQFELYYRLGQGNWQYWTSSPLYPASAAYTQVTYTSPPVPAGATAMTMALTLTSLGTLVTDDYSLTEAVLPPGAFEPLTPMRLLDTRTSSGPVAPDGTVSFQVAGVNGIPASIAAVTFNLTVANSTSFGFVTAYASGTVRPNASNLNYDTGQIIPNSVTVPVGADGKVTLYNRSSGTAQLIADVSGYYVAGTAAAAGAFQPIAPTRFLDTRNTPTPVAPNGTVSVQVGGVGGVPANVSAVTFNLTVANSTSFGFVAAYASGTLRPNASNLNYATGQIVPNRVTVPVGADGKVILYNQSSGTAQLIVDVSGYYLSGVATLPGTFEPIAPTRFLDTRNATAVAGDGTISFQVGGVGGVPATAAATIFNLTVANSTSFGFVTAYPSGAALPNASNLNYATGQIVPNSVTIPIGPDGKVNLYNRSGGTAQLIADVSGYFL</sequence>
<keyword evidence="1" id="KW-0732">Signal</keyword>
<dbReference type="PANTHER" id="PTHR34216:SF11">
    <property type="entry name" value="CHITOOLIGOSACCHARIDE DEACETYLASE"/>
    <property type="match status" value="1"/>
</dbReference>